<dbReference type="Gene3D" id="2.60.120.10">
    <property type="entry name" value="Jelly Rolls"/>
    <property type="match status" value="1"/>
</dbReference>
<accession>A0A0C4YRC8</accession>
<dbReference type="Proteomes" id="UP000031843">
    <property type="component" value="Chromosome secondary"/>
</dbReference>
<dbReference type="EC" id="1.13.11.20" evidence="7"/>
<keyword evidence="2 6" id="KW-0479">Metal-binding</keyword>
<dbReference type="SUPFAM" id="SSF51182">
    <property type="entry name" value="RmlC-like cupins"/>
    <property type="match status" value="1"/>
</dbReference>
<dbReference type="KEGG" id="cbw:RR42_s2963"/>
<dbReference type="AlphaFoldDB" id="A0A0C4YRC8"/>
<dbReference type="RefSeq" id="WP_052495182.1">
    <property type="nucleotide sequence ID" value="NZ_CP010537.1"/>
</dbReference>
<evidence type="ECO:0000256" key="3">
    <source>
        <dbReference type="ARBA" id="ARBA00022964"/>
    </source>
</evidence>
<feature type="binding site" evidence="6">
    <location>
        <position position="152"/>
    </location>
    <ligand>
        <name>Fe cation</name>
        <dbReference type="ChEBI" id="CHEBI:24875"/>
        <note>catalytic</note>
    </ligand>
</feature>
<feature type="binding site" evidence="6">
    <location>
        <position position="100"/>
    </location>
    <ligand>
        <name>Fe cation</name>
        <dbReference type="ChEBI" id="CHEBI:24875"/>
        <note>catalytic</note>
    </ligand>
</feature>
<dbReference type="GO" id="GO:0017172">
    <property type="term" value="F:cysteine dioxygenase activity"/>
    <property type="evidence" value="ECO:0007669"/>
    <property type="project" value="UniProtKB-EC"/>
</dbReference>
<dbReference type="InterPro" id="IPR010300">
    <property type="entry name" value="CDO_1"/>
</dbReference>
<dbReference type="InterPro" id="IPR011051">
    <property type="entry name" value="RmlC_Cupin_sf"/>
</dbReference>
<keyword evidence="4 7" id="KW-0560">Oxidoreductase</keyword>
<dbReference type="EMBL" id="CP010537">
    <property type="protein sequence ID" value="AJG24544.1"/>
    <property type="molecule type" value="Genomic_DNA"/>
</dbReference>
<keyword evidence="3 7" id="KW-0223">Dioxygenase</keyword>
<evidence type="ECO:0000256" key="2">
    <source>
        <dbReference type="ARBA" id="ARBA00022723"/>
    </source>
</evidence>
<dbReference type="STRING" id="68895.RR42_s2963"/>
<evidence type="ECO:0000313" key="7">
    <source>
        <dbReference type="EMBL" id="AJG24544.1"/>
    </source>
</evidence>
<feature type="binding site" evidence="6">
    <location>
        <position position="102"/>
    </location>
    <ligand>
        <name>Fe cation</name>
        <dbReference type="ChEBI" id="CHEBI:24875"/>
        <note>catalytic</note>
    </ligand>
</feature>
<keyword evidence="8" id="KW-1185">Reference proteome</keyword>
<gene>
    <name evidence="7" type="ORF">RR42_s2963</name>
</gene>
<dbReference type="PANTHER" id="PTHR12918:SF1">
    <property type="entry name" value="CYSTEINE DIOXYGENASE TYPE 1"/>
    <property type="match status" value="1"/>
</dbReference>
<proteinExistence type="inferred from homology"/>
<dbReference type="GO" id="GO:0008198">
    <property type="term" value="F:ferrous iron binding"/>
    <property type="evidence" value="ECO:0007669"/>
    <property type="project" value="TreeGrafter"/>
</dbReference>
<dbReference type="InterPro" id="IPR014710">
    <property type="entry name" value="RmlC-like_jellyroll"/>
</dbReference>
<comment type="similarity">
    <text evidence="1">Belongs to the cysteine dioxygenase family.</text>
</comment>
<evidence type="ECO:0000256" key="4">
    <source>
        <dbReference type="ARBA" id="ARBA00023002"/>
    </source>
</evidence>
<organism evidence="7 8">
    <name type="scientific">Cupriavidus basilensis</name>
    <dbReference type="NCBI Taxonomy" id="68895"/>
    <lineage>
        <taxon>Bacteria</taxon>
        <taxon>Pseudomonadati</taxon>
        <taxon>Pseudomonadota</taxon>
        <taxon>Betaproteobacteria</taxon>
        <taxon>Burkholderiales</taxon>
        <taxon>Burkholderiaceae</taxon>
        <taxon>Cupriavidus</taxon>
    </lineage>
</organism>
<dbReference type="Gene3D" id="1.20.5.440">
    <property type="entry name" value="ATP synthase delta/epsilon subunit, C-terminal domain"/>
    <property type="match status" value="1"/>
</dbReference>
<sequence length="213" mass="22891">MSGNTGNTSNTGNIDRLRAFVATISRVVTQAEREGSSEPDILAQASAALSELVAHDDWLPEAMARPHPVYYQQHLLYGDPLDRFSLVSFVWGPGQQTPVHDHTVWGLIGMLRGAEVDQHYRVEGGRLVEDGDGVVLSAGQVAAVSPTLGDVHRVRNAHDDRVSISVHLYGGNIGRIQRHVYDAASGATKPFVSGYSNALVPNLWAPVAPPAQG</sequence>
<evidence type="ECO:0000313" key="8">
    <source>
        <dbReference type="Proteomes" id="UP000031843"/>
    </source>
</evidence>
<keyword evidence="5 6" id="KW-0408">Iron</keyword>
<name>A0A0C4YRC8_9BURK</name>
<evidence type="ECO:0000256" key="5">
    <source>
        <dbReference type="ARBA" id="ARBA00023004"/>
    </source>
</evidence>
<evidence type="ECO:0000256" key="6">
    <source>
        <dbReference type="PIRSR" id="PIRSR610300-51"/>
    </source>
</evidence>
<evidence type="ECO:0000256" key="1">
    <source>
        <dbReference type="ARBA" id="ARBA00006622"/>
    </source>
</evidence>
<protein>
    <submittedName>
        <fullName evidence="7">Cysteine dioxygenase</fullName>
        <ecNumber evidence="7">1.13.11.20</ecNumber>
    </submittedName>
</protein>
<dbReference type="Pfam" id="PF05995">
    <property type="entry name" value="CDO_I"/>
    <property type="match status" value="1"/>
</dbReference>
<reference evidence="7 8" key="1">
    <citation type="journal article" date="2015" name="Genome Announc.">
        <title>Complete Genome Sequence of Cupriavidus basilensis 4G11, Isolated from the Oak Ridge Field Research Center Site.</title>
        <authorList>
            <person name="Ray J."/>
            <person name="Waters R.J."/>
            <person name="Skerker J.M."/>
            <person name="Kuehl J.V."/>
            <person name="Price M.N."/>
            <person name="Huang J."/>
            <person name="Chakraborty R."/>
            <person name="Arkin A.P."/>
            <person name="Deutschbauer A."/>
        </authorList>
    </citation>
    <scope>NUCLEOTIDE SEQUENCE [LARGE SCALE GENOMIC DNA]</scope>
    <source>
        <strain evidence="7">4G11</strain>
    </source>
</reference>
<dbReference type="PANTHER" id="PTHR12918">
    <property type="entry name" value="CYSTEINE DIOXYGENASE"/>
    <property type="match status" value="1"/>
</dbReference>
<dbReference type="CDD" id="cd10548">
    <property type="entry name" value="cupin_CDO"/>
    <property type="match status" value="1"/>
</dbReference>
<dbReference type="OrthoDB" id="7059163at2"/>